<dbReference type="CDD" id="cd06261">
    <property type="entry name" value="TM_PBP2"/>
    <property type="match status" value="1"/>
</dbReference>
<feature type="domain" description="ABC transmembrane type-1" evidence="6">
    <location>
        <begin position="456"/>
        <end position="744"/>
    </location>
</feature>
<keyword evidence="3" id="KW-1133">Transmembrane helix</keyword>
<dbReference type="PANTHER" id="PTHR42727">
    <property type="entry name" value="PHOSPHATE TRANSPORT SYSTEM PERMEASE PROTEIN"/>
    <property type="match status" value="1"/>
</dbReference>
<dbReference type="Pfam" id="PF00528">
    <property type="entry name" value="BPD_transp_1"/>
    <property type="match status" value="1"/>
</dbReference>
<dbReference type="InterPro" id="IPR035906">
    <property type="entry name" value="MetI-like_sf"/>
</dbReference>
<keyword evidence="2" id="KW-0812">Transmembrane</keyword>
<dbReference type="GO" id="GO:0005886">
    <property type="term" value="C:plasma membrane"/>
    <property type="evidence" value="ECO:0007669"/>
    <property type="project" value="UniProtKB-SubCell"/>
</dbReference>
<dbReference type="OrthoDB" id="9785113at2"/>
<dbReference type="KEGG" id="hch:HCH_00751"/>
<comment type="similarity">
    <text evidence="5">Belongs to the binding-protein-dependent transport system permease family.</text>
</comment>
<accession>Q2SNX6</accession>
<reference evidence="7 8" key="1">
    <citation type="journal article" date="2005" name="Nucleic Acids Res.">
        <title>Genomic blueprint of Hahella chejuensis, a marine microbe producing an algicidal agent.</title>
        <authorList>
            <person name="Jeong H."/>
            <person name="Yim J.H."/>
            <person name="Lee C."/>
            <person name="Choi S.-H."/>
            <person name="Park Y.K."/>
            <person name="Yoon S.H."/>
            <person name="Hur C.-G."/>
            <person name="Kang H.-Y."/>
            <person name="Kim D."/>
            <person name="Lee H.H."/>
            <person name="Park K.H."/>
            <person name="Park S.-H."/>
            <person name="Park H.-S."/>
            <person name="Lee H.K."/>
            <person name="Oh T.K."/>
            <person name="Kim J.F."/>
        </authorList>
    </citation>
    <scope>NUCLEOTIDE SEQUENCE [LARGE SCALE GENOMIC DNA]</scope>
    <source>
        <strain evidence="7 8">KCTC 2396</strain>
    </source>
</reference>
<dbReference type="Proteomes" id="UP000000238">
    <property type="component" value="Chromosome"/>
</dbReference>
<gene>
    <name evidence="7" type="ordered locus">HCH_00751</name>
</gene>
<dbReference type="RefSeq" id="WP_011394725.1">
    <property type="nucleotide sequence ID" value="NC_007645.1"/>
</dbReference>
<evidence type="ECO:0000256" key="5">
    <source>
        <dbReference type="RuleBase" id="RU363032"/>
    </source>
</evidence>
<dbReference type="STRING" id="349521.HCH_00751"/>
<dbReference type="SUPFAM" id="SSF50978">
    <property type="entry name" value="WD40 repeat-like"/>
    <property type="match status" value="1"/>
</dbReference>
<name>Q2SNX6_HAHCH</name>
<dbReference type="SUPFAM" id="SSF161098">
    <property type="entry name" value="MetI-like"/>
    <property type="match status" value="1"/>
</dbReference>
<sequence length="758" mass="83028">MNEAVSVKAPEIDFNTPQLKRHRSIRTLKDKMAKGFIAAGGVSVIVAVTLIFFYLLYEVAPIFKSASVDAIASYDAPGEKGATLLLGMEEQAEKGLRLNDNGNVAFFNLKDGSVDSATRLPIPDSATLTGVNEGAPGSNTVVAGVSDGSVVIFKHTYKITWPNNVRVITPSLEFPYGESPMALDPSGAALTHVAVRDNNDYLLVVGANASNKLFASFYEKEANFLTGDVTLEESTVTMPSVNGDIVSIQISPDTRWLYIATKSGKLDMYDISNKQSPDLIARVDAVASGSQITDMRFLLGGYSLLIANNRGEIRQWFPVRDTENQYHLQHVRSFQAGKAAIAKIAVEPRRKGFLVATAQGEAAIFNTTAERNLLQAQIVDSDVKHLSIAPRANFMLLQSQDDRLHFWSIDNEHPDVSWSALWNEVWYEGYAEPDYVWQSSAASNDFEPKYSLTPLVFGTIKAAFYAMLIAIPLAICGALYTAHFMSPTLRRKVKPAIELMEALPTVILGFLAGLFFAPFMESHMPGVFTLLVLTPIAILVFSFAWVNMPQSVRLIVPEGWEPLLLLPVICFIGWLSFAISPAVEVALFAGNMPLWLKENLGLDYDQRNALVVGAAMGFAVIPTIFSITEDAVFSVPKHLTYGSLALGATQWQTMIRVVLPTASPGIFSALMIGLGRAVGETMIVLMATGNTPIMDMNIFEGMRTLAANIAVEMPESEVGSSHFRILFLAAFVLFLFTFLVNTVAEFVRQRLRAKYSVI</sequence>
<evidence type="ECO:0000313" key="8">
    <source>
        <dbReference type="Proteomes" id="UP000000238"/>
    </source>
</evidence>
<keyword evidence="4" id="KW-0472">Membrane</keyword>
<dbReference type="PROSITE" id="PS50928">
    <property type="entry name" value="ABC_TM1"/>
    <property type="match status" value="1"/>
</dbReference>
<dbReference type="EMBL" id="CP000155">
    <property type="protein sequence ID" value="ABC27648.1"/>
    <property type="molecule type" value="Genomic_DNA"/>
</dbReference>
<dbReference type="InterPro" id="IPR015943">
    <property type="entry name" value="WD40/YVTN_repeat-like_dom_sf"/>
</dbReference>
<dbReference type="HOGENOM" id="CLU_013803_0_0_6"/>
<dbReference type="GO" id="GO:0055085">
    <property type="term" value="P:transmembrane transport"/>
    <property type="evidence" value="ECO:0007669"/>
    <property type="project" value="InterPro"/>
</dbReference>
<evidence type="ECO:0000313" key="7">
    <source>
        <dbReference type="EMBL" id="ABC27648.1"/>
    </source>
</evidence>
<evidence type="ECO:0000256" key="2">
    <source>
        <dbReference type="ARBA" id="ARBA00022692"/>
    </source>
</evidence>
<evidence type="ECO:0000259" key="6">
    <source>
        <dbReference type="PROSITE" id="PS50928"/>
    </source>
</evidence>
<protein>
    <submittedName>
        <fullName evidence="7">ABC-type uncharacterized transport system, permease component</fullName>
    </submittedName>
</protein>
<dbReference type="Gene3D" id="2.130.10.10">
    <property type="entry name" value="YVTN repeat-like/Quinoprotein amine dehydrogenase"/>
    <property type="match status" value="1"/>
</dbReference>
<proteinExistence type="inferred from homology"/>
<comment type="subcellular location">
    <subcellularLocation>
        <location evidence="1 5">Cell membrane</location>
        <topology evidence="1 5">Multi-pass membrane protein</topology>
    </subcellularLocation>
</comment>
<dbReference type="Gene3D" id="1.10.3720.10">
    <property type="entry name" value="MetI-like"/>
    <property type="match status" value="2"/>
</dbReference>
<evidence type="ECO:0000256" key="1">
    <source>
        <dbReference type="ARBA" id="ARBA00004651"/>
    </source>
</evidence>
<dbReference type="AlphaFoldDB" id="Q2SNX6"/>
<organism evidence="7 8">
    <name type="scientific">Hahella chejuensis (strain KCTC 2396)</name>
    <dbReference type="NCBI Taxonomy" id="349521"/>
    <lineage>
        <taxon>Bacteria</taxon>
        <taxon>Pseudomonadati</taxon>
        <taxon>Pseudomonadota</taxon>
        <taxon>Gammaproteobacteria</taxon>
        <taxon>Oceanospirillales</taxon>
        <taxon>Hahellaceae</taxon>
        <taxon>Hahella</taxon>
    </lineage>
</organism>
<evidence type="ECO:0000256" key="3">
    <source>
        <dbReference type="ARBA" id="ARBA00022989"/>
    </source>
</evidence>
<dbReference type="InterPro" id="IPR036322">
    <property type="entry name" value="WD40_repeat_dom_sf"/>
</dbReference>
<dbReference type="eggNOG" id="COG4590">
    <property type="taxonomic scope" value="Bacteria"/>
</dbReference>
<evidence type="ECO:0000256" key="4">
    <source>
        <dbReference type="ARBA" id="ARBA00023136"/>
    </source>
</evidence>
<keyword evidence="8" id="KW-1185">Reference proteome</keyword>
<dbReference type="PANTHER" id="PTHR42727:SF1">
    <property type="entry name" value="PHOSPHATE TRANSPORT SYSTEM PERMEASE"/>
    <property type="match status" value="1"/>
</dbReference>
<dbReference type="InterPro" id="IPR000515">
    <property type="entry name" value="MetI-like"/>
</dbReference>
<keyword evidence="5" id="KW-0813">Transport</keyword>